<evidence type="ECO:0000259" key="1">
    <source>
        <dbReference type="Pfam" id="PF00561"/>
    </source>
</evidence>
<accession>A0A967C443</accession>
<feature type="domain" description="Peptidase S33 tripeptidyl aminopeptidase-like C-terminal" evidence="2">
    <location>
        <begin position="412"/>
        <end position="501"/>
    </location>
</feature>
<dbReference type="RefSeq" id="WP_167222748.1">
    <property type="nucleotide sequence ID" value="NZ_JAAQPH010000004.1"/>
</dbReference>
<dbReference type="InterPro" id="IPR050266">
    <property type="entry name" value="AB_hydrolase_sf"/>
</dbReference>
<dbReference type="Proteomes" id="UP000761264">
    <property type="component" value="Unassembled WGS sequence"/>
</dbReference>
<sequence length="514" mass="55496">MRRITIALAGVALTAAAVYFYLGPPVPEDPGFHERRCWFNTRVIGEAQCGYFVVRENRQKPDSRTIALPVVVLKAEDGVPQREPILFLDGGPGARALLATQQEIDGWSIGRKSFPPGHDLILLGQRGTGLDRPDFDCPELKTAEISLGAHAPGTSPPDFRALSAEGVIDCSRRLLSEEVDLSAYNSRESAADIAELREALGIESWTLYGISYGTRLALSVLRYHPEGVQAVILDSVVPPEAAEGLEVANFFSGALRQVFRDCAADADCARRHGDLESAYTASFKRLKARPAVYALSDFLDPDELVARGATADSVITLDHTWFDLLLLDALAEPEATGLIPLLLSETSARGPSALAGRLRETLRITLYQNDFSSVAVYLSHICRDEAPFRSAAEIAAAIEKAGDLGYFVADHWPNHLCAHWPVGAADPVENTPVESAVPALLLAGRFDPLTPPALARQAARHLSNGHAFIFADASHGVLFLNPCAGRLVKRFLETRERPSTGFCQSGQVVVSAGG</sequence>
<evidence type="ECO:0000259" key="2">
    <source>
        <dbReference type="Pfam" id="PF08386"/>
    </source>
</evidence>
<dbReference type="InterPro" id="IPR013595">
    <property type="entry name" value="Pept_S33_TAP-like_C"/>
</dbReference>
<dbReference type="InterPro" id="IPR000073">
    <property type="entry name" value="AB_hydrolase_1"/>
</dbReference>
<dbReference type="AlphaFoldDB" id="A0A967C443"/>
<organism evidence="3 4">
    <name type="scientific">Pelagibius litoralis</name>
    <dbReference type="NCBI Taxonomy" id="374515"/>
    <lineage>
        <taxon>Bacteria</taxon>
        <taxon>Pseudomonadati</taxon>
        <taxon>Pseudomonadota</taxon>
        <taxon>Alphaproteobacteria</taxon>
        <taxon>Rhodospirillales</taxon>
        <taxon>Rhodovibrionaceae</taxon>
        <taxon>Pelagibius</taxon>
    </lineage>
</organism>
<dbReference type="Pfam" id="PF08386">
    <property type="entry name" value="Abhydrolase_4"/>
    <property type="match status" value="1"/>
</dbReference>
<reference evidence="3" key="1">
    <citation type="submission" date="2020-03" db="EMBL/GenBank/DDBJ databases">
        <title>Genome of Pelagibius litoralis DSM 21314T.</title>
        <authorList>
            <person name="Wang G."/>
        </authorList>
    </citation>
    <scope>NUCLEOTIDE SEQUENCE</scope>
    <source>
        <strain evidence="3">DSM 21314</strain>
    </source>
</reference>
<dbReference type="GO" id="GO:0016020">
    <property type="term" value="C:membrane"/>
    <property type="evidence" value="ECO:0007669"/>
    <property type="project" value="TreeGrafter"/>
</dbReference>
<keyword evidence="3" id="KW-0378">Hydrolase</keyword>
<keyword evidence="4" id="KW-1185">Reference proteome</keyword>
<evidence type="ECO:0000313" key="3">
    <source>
        <dbReference type="EMBL" id="NIA68305.1"/>
    </source>
</evidence>
<dbReference type="SUPFAM" id="SSF53474">
    <property type="entry name" value="alpha/beta-Hydrolases"/>
    <property type="match status" value="1"/>
</dbReference>
<dbReference type="Gene3D" id="3.40.50.1820">
    <property type="entry name" value="alpha/beta hydrolase"/>
    <property type="match status" value="1"/>
</dbReference>
<dbReference type="InterPro" id="IPR029058">
    <property type="entry name" value="AB_hydrolase_fold"/>
</dbReference>
<proteinExistence type="predicted"/>
<dbReference type="PANTHER" id="PTHR43798">
    <property type="entry name" value="MONOACYLGLYCEROL LIPASE"/>
    <property type="match status" value="1"/>
</dbReference>
<protein>
    <submittedName>
        <fullName evidence="3">Alpha/beta hydrolase</fullName>
    </submittedName>
</protein>
<dbReference type="EMBL" id="JAAQPH010000004">
    <property type="protein sequence ID" value="NIA68305.1"/>
    <property type="molecule type" value="Genomic_DNA"/>
</dbReference>
<dbReference type="GO" id="GO:0016787">
    <property type="term" value="F:hydrolase activity"/>
    <property type="evidence" value="ECO:0007669"/>
    <property type="project" value="UniProtKB-KW"/>
</dbReference>
<gene>
    <name evidence="3" type="ORF">HBA54_06845</name>
</gene>
<dbReference type="Pfam" id="PF00561">
    <property type="entry name" value="Abhydrolase_1"/>
    <property type="match status" value="1"/>
</dbReference>
<evidence type="ECO:0000313" key="4">
    <source>
        <dbReference type="Proteomes" id="UP000761264"/>
    </source>
</evidence>
<feature type="domain" description="AB hydrolase-1" evidence="1">
    <location>
        <begin position="84"/>
        <end position="287"/>
    </location>
</feature>
<dbReference type="PANTHER" id="PTHR43798:SF27">
    <property type="entry name" value="HYDROLASE ALPHA_BETA HYDROLASE FOLD FAMILY"/>
    <property type="match status" value="1"/>
</dbReference>
<comment type="caution">
    <text evidence="3">The sequence shown here is derived from an EMBL/GenBank/DDBJ whole genome shotgun (WGS) entry which is preliminary data.</text>
</comment>
<name>A0A967C443_9PROT</name>